<proteinExistence type="predicted"/>
<evidence type="ECO:0000313" key="2">
    <source>
        <dbReference type="Proteomes" id="UP001198571"/>
    </source>
</evidence>
<comment type="caution">
    <text evidence="1">The sequence shown here is derived from an EMBL/GenBank/DDBJ whole genome shotgun (WGS) entry which is preliminary data.</text>
</comment>
<accession>A0ABS8CQW2</accession>
<gene>
    <name evidence="1" type="ORF">H0485_17470</name>
</gene>
<dbReference type="Proteomes" id="UP001198571">
    <property type="component" value="Unassembled WGS sequence"/>
</dbReference>
<dbReference type="RefSeq" id="WP_226937237.1">
    <property type="nucleotide sequence ID" value="NZ_JACDXX010000020.1"/>
</dbReference>
<organism evidence="1 2">
    <name type="scientific">Pseudogemmobacter faecipullorum</name>
    <dbReference type="NCBI Taxonomy" id="2755041"/>
    <lineage>
        <taxon>Bacteria</taxon>
        <taxon>Pseudomonadati</taxon>
        <taxon>Pseudomonadota</taxon>
        <taxon>Alphaproteobacteria</taxon>
        <taxon>Rhodobacterales</taxon>
        <taxon>Paracoccaceae</taxon>
        <taxon>Pseudogemmobacter</taxon>
    </lineage>
</organism>
<dbReference type="EMBL" id="JACDXX010000020">
    <property type="protein sequence ID" value="MCB5411786.1"/>
    <property type="molecule type" value="Genomic_DNA"/>
</dbReference>
<reference evidence="1 2" key="1">
    <citation type="submission" date="2020-07" db="EMBL/GenBank/DDBJ databases">
        <title>Pseudogemmobacter sp. nov., isolated from poultry manure in Taiwan.</title>
        <authorList>
            <person name="Lin S.-Y."/>
            <person name="Tang Y.-S."/>
            <person name="Young C.-C."/>
        </authorList>
    </citation>
    <scope>NUCLEOTIDE SEQUENCE [LARGE SCALE GENOMIC DNA]</scope>
    <source>
        <strain evidence="1 2">CC-YST710</strain>
    </source>
</reference>
<protein>
    <submittedName>
        <fullName evidence="1">Uncharacterized protein</fullName>
    </submittedName>
</protein>
<name>A0ABS8CQW2_9RHOB</name>
<evidence type="ECO:0000313" key="1">
    <source>
        <dbReference type="EMBL" id="MCB5411786.1"/>
    </source>
</evidence>
<keyword evidence="2" id="KW-1185">Reference proteome</keyword>
<sequence>MDSEEVTTQKVIYATHPLRPELKREANANGCKIIDAAFAPKGERIMDGQTGLPVGEPTPDAALTEAQIRRLNKAALIAFLATKVVDAPAEATNADLIELALPFAVQSE</sequence>